<proteinExistence type="inferred from homology"/>
<dbReference type="InterPro" id="IPR004606">
    <property type="entry name" value="Mop_domain"/>
</dbReference>
<dbReference type="InterPro" id="IPR036388">
    <property type="entry name" value="WH-like_DNA-bd_sf"/>
</dbReference>
<reference evidence="7 8" key="1">
    <citation type="submission" date="2018-11" db="EMBL/GenBank/DDBJ databases">
        <title>Genome squencing of methanotrophic bacteria isolated from alkaline groundwater in Korea.</title>
        <authorList>
            <person name="Nguyen L.N."/>
        </authorList>
    </citation>
    <scope>NUCLEOTIDE SEQUENCE [LARGE SCALE GENOMIC DNA]</scope>
    <source>
        <strain evidence="7 8">GW6</strain>
    </source>
</reference>
<dbReference type="Pfam" id="PF03459">
    <property type="entry name" value="TOBE"/>
    <property type="match status" value="2"/>
</dbReference>
<protein>
    <submittedName>
        <fullName evidence="7">LysR family transcriptional regulator</fullName>
    </submittedName>
</protein>
<dbReference type="KEGG" id="mros:EHO51_15695"/>
<dbReference type="GO" id="GO:0030151">
    <property type="term" value="F:molybdenum ion binding"/>
    <property type="evidence" value="ECO:0007669"/>
    <property type="project" value="UniProtKB-UniRule"/>
</dbReference>
<dbReference type="Pfam" id="PF00126">
    <property type="entry name" value="HTH_1"/>
    <property type="match status" value="1"/>
</dbReference>
<dbReference type="PANTHER" id="PTHR30432">
    <property type="entry name" value="TRANSCRIPTIONAL REGULATOR MODE"/>
    <property type="match status" value="1"/>
</dbReference>
<dbReference type="GO" id="GO:0015689">
    <property type="term" value="P:molybdate ion transport"/>
    <property type="evidence" value="ECO:0007669"/>
    <property type="project" value="UniProtKB-UniRule"/>
</dbReference>
<dbReference type="PIRSF" id="PIRSF005763">
    <property type="entry name" value="Txn_reg_ModE"/>
    <property type="match status" value="1"/>
</dbReference>
<dbReference type="Proteomes" id="UP000273982">
    <property type="component" value="Chromosome"/>
</dbReference>
<dbReference type="InterPro" id="IPR016462">
    <property type="entry name" value="ModE"/>
</dbReference>
<evidence type="ECO:0000313" key="7">
    <source>
        <dbReference type="EMBL" id="AZG78063.1"/>
    </source>
</evidence>
<dbReference type="SUPFAM" id="SSF50331">
    <property type="entry name" value="MOP-like"/>
    <property type="match status" value="2"/>
</dbReference>
<dbReference type="Gene3D" id="1.10.10.10">
    <property type="entry name" value="Winged helix-like DNA-binding domain superfamily/Winged helix DNA-binding domain"/>
    <property type="match status" value="1"/>
</dbReference>
<dbReference type="InterPro" id="IPR008995">
    <property type="entry name" value="Mo/tungstate-bd_C_term_dom"/>
</dbReference>
<evidence type="ECO:0000313" key="8">
    <source>
        <dbReference type="Proteomes" id="UP000273982"/>
    </source>
</evidence>
<keyword evidence="2 5" id="KW-0813">Transport</keyword>
<dbReference type="Gene3D" id="2.40.50.100">
    <property type="match status" value="2"/>
</dbReference>
<comment type="similarity">
    <text evidence="1 5">Belongs to the ModE family.</text>
</comment>
<dbReference type="PANTHER" id="PTHR30432:SF1">
    <property type="entry name" value="DNA-BINDING TRANSCRIPTIONAL DUAL REGULATOR MODE"/>
    <property type="match status" value="1"/>
</dbReference>
<dbReference type="GO" id="GO:0003700">
    <property type="term" value="F:DNA-binding transcription factor activity"/>
    <property type="evidence" value="ECO:0007669"/>
    <property type="project" value="InterPro"/>
</dbReference>
<dbReference type="EMBL" id="CP034086">
    <property type="protein sequence ID" value="AZG78063.1"/>
    <property type="molecule type" value="Genomic_DNA"/>
</dbReference>
<evidence type="ECO:0000259" key="6">
    <source>
        <dbReference type="PROSITE" id="PS51866"/>
    </source>
</evidence>
<dbReference type="InterPro" id="IPR005116">
    <property type="entry name" value="Transp-assoc_OB_typ1"/>
</dbReference>
<gene>
    <name evidence="7" type="ORF">EHO51_15695</name>
</gene>
<evidence type="ECO:0000256" key="4">
    <source>
        <dbReference type="ARBA" id="ARBA00022737"/>
    </source>
</evidence>
<dbReference type="PROSITE" id="PS51866">
    <property type="entry name" value="MOP"/>
    <property type="match status" value="1"/>
</dbReference>
<dbReference type="InterPro" id="IPR036390">
    <property type="entry name" value="WH_DNA-bd_sf"/>
</dbReference>
<organism evidence="7 8">
    <name type="scientific">Methylocystis rosea</name>
    <dbReference type="NCBI Taxonomy" id="173366"/>
    <lineage>
        <taxon>Bacteria</taxon>
        <taxon>Pseudomonadati</taxon>
        <taxon>Pseudomonadota</taxon>
        <taxon>Alphaproteobacteria</taxon>
        <taxon>Hyphomicrobiales</taxon>
        <taxon>Methylocystaceae</taxon>
        <taxon>Methylocystis</taxon>
    </lineage>
</organism>
<evidence type="ECO:0000256" key="1">
    <source>
        <dbReference type="ARBA" id="ARBA00008110"/>
    </source>
</evidence>
<sequence length="263" mass="28235">MAEGKIDASLALRSEGRLLVGRDRVKLLEAVALHGSITKAAKAVGFSYKAAWDAVNAINNLLPTPAFITKAGGRTGGGAEVTEEGRRLIATFHRLEEKLARISETIAEEGLAGAEDFLLWTTGMTISARNVFRAEVTQVKKWPVDVEVTLRVSEKDTILAIVTNESAERLGLSRGRKALALIKASFVNLAPAGDATPLQRNCFRGIVTQRIDAERNSEILLDVGFGKTMTAVTPRHLVEDMGLKEGDAALATFDAADVILAVE</sequence>
<dbReference type="SUPFAM" id="SSF46785">
    <property type="entry name" value="Winged helix' DNA-binding domain"/>
    <property type="match status" value="1"/>
</dbReference>
<keyword evidence="4" id="KW-0677">Repeat</keyword>
<name>A0A3G8M7W4_9HYPH</name>
<keyword evidence="3 5" id="KW-0500">Molybdenum</keyword>
<dbReference type="RefSeq" id="WP_124739667.1">
    <property type="nucleotide sequence ID" value="NZ_CP034086.1"/>
</dbReference>
<feature type="domain" description="Mop" evidence="6">
    <location>
        <begin position="125"/>
        <end position="191"/>
    </location>
</feature>
<evidence type="ECO:0000256" key="5">
    <source>
        <dbReference type="PIRNR" id="PIRNR005763"/>
    </source>
</evidence>
<accession>A0A3G8M7W4</accession>
<dbReference type="NCBIfam" id="TIGR00638">
    <property type="entry name" value="Mop"/>
    <property type="match status" value="1"/>
</dbReference>
<evidence type="ECO:0000256" key="3">
    <source>
        <dbReference type="ARBA" id="ARBA00022505"/>
    </source>
</evidence>
<dbReference type="InterPro" id="IPR000847">
    <property type="entry name" value="LysR_HTH_N"/>
</dbReference>
<dbReference type="InterPro" id="IPR051815">
    <property type="entry name" value="Molybdate_resp_trans_reg"/>
</dbReference>
<dbReference type="AlphaFoldDB" id="A0A3G8M7W4"/>
<evidence type="ECO:0000256" key="2">
    <source>
        <dbReference type="ARBA" id="ARBA00022448"/>
    </source>
</evidence>